<dbReference type="PROSITE" id="PS50893">
    <property type="entry name" value="ABC_TRANSPORTER_2"/>
    <property type="match status" value="1"/>
</dbReference>
<feature type="domain" description="ABC transporter" evidence="7">
    <location>
        <begin position="7"/>
        <end position="207"/>
    </location>
</feature>
<keyword evidence="1" id="KW-0813">Transport</keyword>
<evidence type="ECO:0000256" key="2">
    <source>
        <dbReference type="ARBA" id="ARBA00022741"/>
    </source>
</evidence>
<dbReference type="PANTHER" id="PTHR43499:SF1">
    <property type="entry name" value="ABC TRANSPORTER I FAMILY MEMBER 1"/>
    <property type="match status" value="1"/>
</dbReference>
<dbReference type="Pfam" id="PF00005">
    <property type="entry name" value="ABC_tran"/>
    <property type="match status" value="1"/>
</dbReference>
<organism evidence="8 9">
    <name type="scientific">Aquicella siphonis</name>
    <dbReference type="NCBI Taxonomy" id="254247"/>
    <lineage>
        <taxon>Bacteria</taxon>
        <taxon>Pseudomonadati</taxon>
        <taxon>Pseudomonadota</taxon>
        <taxon>Gammaproteobacteria</taxon>
        <taxon>Legionellales</taxon>
        <taxon>Coxiellaceae</taxon>
        <taxon>Aquicella</taxon>
    </lineage>
</organism>
<protein>
    <submittedName>
        <fullName evidence="8">Cytochrome c biogenesis ATP-binding export protein CcmA</fullName>
    </submittedName>
</protein>
<dbReference type="InterPro" id="IPR027417">
    <property type="entry name" value="P-loop_NTPase"/>
</dbReference>
<dbReference type="PROSITE" id="PS00211">
    <property type="entry name" value="ABC_TRANSPORTER_1"/>
    <property type="match status" value="1"/>
</dbReference>
<dbReference type="GO" id="GO:0005524">
    <property type="term" value="F:ATP binding"/>
    <property type="evidence" value="ECO:0007669"/>
    <property type="project" value="UniProtKB-KW"/>
</dbReference>
<dbReference type="GO" id="GO:0016887">
    <property type="term" value="F:ATP hydrolysis activity"/>
    <property type="evidence" value="ECO:0007669"/>
    <property type="project" value="InterPro"/>
</dbReference>
<evidence type="ECO:0000256" key="4">
    <source>
        <dbReference type="ARBA" id="ARBA00022840"/>
    </source>
</evidence>
<keyword evidence="4 8" id="KW-0067">ATP-binding</keyword>
<evidence type="ECO:0000256" key="6">
    <source>
        <dbReference type="ARBA" id="ARBA00023136"/>
    </source>
</evidence>
<dbReference type="GO" id="GO:0017004">
    <property type="term" value="P:cytochrome complex assembly"/>
    <property type="evidence" value="ECO:0007669"/>
    <property type="project" value="UniProtKB-KW"/>
</dbReference>
<dbReference type="InterPro" id="IPR003593">
    <property type="entry name" value="AAA+_ATPase"/>
</dbReference>
<proteinExistence type="predicted"/>
<gene>
    <name evidence="8" type="primary">ccmA</name>
    <name evidence="8" type="ORF">AQUSIP_22610</name>
</gene>
<evidence type="ECO:0000256" key="5">
    <source>
        <dbReference type="ARBA" id="ARBA00022967"/>
    </source>
</evidence>
<dbReference type="InterPro" id="IPR017871">
    <property type="entry name" value="ABC_transporter-like_CS"/>
</dbReference>
<dbReference type="PANTHER" id="PTHR43499">
    <property type="entry name" value="ABC TRANSPORTER I FAMILY MEMBER 1"/>
    <property type="match status" value="1"/>
</dbReference>
<dbReference type="Proteomes" id="UP000324194">
    <property type="component" value="Chromosome 1"/>
</dbReference>
<evidence type="ECO:0000313" key="8">
    <source>
        <dbReference type="EMBL" id="VVC76934.1"/>
    </source>
</evidence>
<dbReference type="SUPFAM" id="SSF52540">
    <property type="entry name" value="P-loop containing nucleoside triphosphate hydrolases"/>
    <property type="match status" value="1"/>
</dbReference>
<dbReference type="InterPro" id="IPR003439">
    <property type="entry name" value="ABC_transporter-like_ATP-bd"/>
</dbReference>
<keyword evidence="9" id="KW-1185">Reference proteome</keyword>
<evidence type="ECO:0000256" key="3">
    <source>
        <dbReference type="ARBA" id="ARBA00022748"/>
    </source>
</evidence>
<sequence length="210" mass="23095">MDTEPRLQVRNLCCIRQQRPLFANLCFQVQAGEALLIEGPNGSGKSSLLRLLTGLATPSSGEILWQGGDIQHAREEYWKHIHYIGHANGIKLGLTVIENLQLAQSLSLEPASATPEDVLHSWNLQACQAMPAKNLSAGQKRRLALARLLMLPKPLWILDEPVTALDADTQVLFLSHLEAHLQKRGMAIISSHHLLPLQSGTTATLRLPSC</sequence>
<keyword evidence="5" id="KW-1278">Translocase</keyword>
<evidence type="ECO:0000256" key="1">
    <source>
        <dbReference type="ARBA" id="ARBA00022448"/>
    </source>
</evidence>
<dbReference type="RefSeq" id="WP_148340215.1">
    <property type="nucleotide sequence ID" value="NZ_LR699119.1"/>
</dbReference>
<dbReference type="Gene3D" id="3.40.50.300">
    <property type="entry name" value="P-loop containing nucleotide triphosphate hydrolases"/>
    <property type="match status" value="1"/>
</dbReference>
<accession>A0A5E4PIZ9</accession>
<dbReference type="InterPro" id="IPR005895">
    <property type="entry name" value="ABC_transptr_haem_export_CcmA"/>
</dbReference>
<dbReference type="GO" id="GO:0022857">
    <property type="term" value="F:transmembrane transporter activity"/>
    <property type="evidence" value="ECO:0007669"/>
    <property type="project" value="InterPro"/>
</dbReference>
<reference evidence="8 9" key="1">
    <citation type="submission" date="2019-08" db="EMBL/GenBank/DDBJ databases">
        <authorList>
            <person name="Guy L."/>
        </authorList>
    </citation>
    <scope>NUCLEOTIDE SEQUENCE [LARGE SCALE GENOMIC DNA]</scope>
    <source>
        <strain evidence="8 9">SGT-108</strain>
    </source>
</reference>
<dbReference type="KEGG" id="asip:AQUSIP_22610"/>
<dbReference type="SMART" id="SM00382">
    <property type="entry name" value="AAA"/>
    <property type="match status" value="1"/>
</dbReference>
<keyword evidence="2" id="KW-0547">Nucleotide-binding</keyword>
<dbReference type="EMBL" id="LR699119">
    <property type="protein sequence ID" value="VVC76934.1"/>
    <property type="molecule type" value="Genomic_DNA"/>
</dbReference>
<keyword evidence="6" id="KW-0472">Membrane</keyword>
<dbReference type="AlphaFoldDB" id="A0A5E4PIZ9"/>
<name>A0A5E4PIZ9_9COXI</name>
<evidence type="ECO:0000259" key="7">
    <source>
        <dbReference type="PROSITE" id="PS50893"/>
    </source>
</evidence>
<dbReference type="OrthoDB" id="9800654at2"/>
<dbReference type="NCBIfam" id="NF010061">
    <property type="entry name" value="PRK13538.1"/>
    <property type="match status" value="1"/>
</dbReference>
<keyword evidence="3" id="KW-0201">Cytochrome c-type biogenesis</keyword>
<dbReference type="NCBIfam" id="TIGR01189">
    <property type="entry name" value="ccmA"/>
    <property type="match status" value="1"/>
</dbReference>
<evidence type="ECO:0000313" key="9">
    <source>
        <dbReference type="Proteomes" id="UP000324194"/>
    </source>
</evidence>